<sequence>MDKQQQIEQENKLKKAVKNAPEKVRKAINEKVKGLNKPFNK</sequence>
<accession>A0A223NX54</accession>
<evidence type="ECO:0000256" key="1">
    <source>
        <dbReference type="SAM" id="MobiDB-lite"/>
    </source>
</evidence>
<dbReference type="KEGG" id="muc:MuYL_2519"/>
<evidence type="ECO:0000313" key="3">
    <source>
        <dbReference type="Proteomes" id="UP000215002"/>
    </source>
</evidence>
<dbReference type="AlphaFoldDB" id="A0A223NX54"/>
<dbReference type="Proteomes" id="UP000215002">
    <property type="component" value="Chromosome"/>
</dbReference>
<feature type="compositionally biased region" description="Basic and acidic residues" evidence="1">
    <location>
        <begin position="20"/>
        <end position="33"/>
    </location>
</feature>
<protein>
    <submittedName>
        <fullName evidence="2">Uncharacterized protein</fullName>
    </submittedName>
</protein>
<reference evidence="2 3" key="1">
    <citation type="submission" date="2017-08" db="EMBL/GenBank/DDBJ databases">
        <title>Complete genome sequence of Mucilaginibacter sp. strain BJC16-A31.</title>
        <authorList>
            <consortium name="Henan University of Science and Technology"/>
            <person name="You X."/>
        </authorList>
    </citation>
    <scope>NUCLEOTIDE SEQUENCE [LARGE SCALE GENOMIC DNA]</scope>
    <source>
        <strain evidence="2 3">BJC16-A31</strain>
    </source>
</reference>
<feature type="compositionally biased region" description="Basic and acidic residues" evidence="1">
    <location>
        <begin position="1"/>
        <end position="13"/>
    </location>
</feature>
<proteinExistence type="predicted"/>
<organism evidence="2 3">
    <name type="scientific">Mucilaginibacter xinganensis</name>
    <dbReference type="NCBI Taxonomy" id="1234841"/>
    <lineage>
        <taxon>Bacteria</taxon>
        <taxon>Pseudomonadati</taxon>
        <taxon>Bacteroidota</taxon>
        <taxon>Sphingobacteriia</taxon>
        <taxon>Sphingobacteriales</taxon>
        <taxon>Sphingobacteriaceae</taxon>
        <taxon>Mucilaginibacter</taxon>
    </lineage>
</organism>
<keyword evidence="3" id="KW-1185">Reference proteome</keyword>
<name>A0A223NX54_9SPHI</name>
<feature type="region of interest" description="Disordered" evidence="1">
    <location>
        <begin position="1"/>
        <end position="41"/>
    </location>
</feature>
<dbReference type="EMBL" id="CP022743">
    <property type="protein sequence ID" value="ASU34406.1"/>
    <property type="molecule type" value="Genomic_DNA"/>
</dbReference>
<evidence type="ECO:0000313" key="2">
    <source>
        <dbReference type="EMBL" id="ASU34406.1"/>
    </source>
</evidence>
<gene>
    <name evidence="2" type="ORF">MuYL_2519</name>
</gene>
<dbReference type="RefSeq" id="WP_262493637.1">
    <property type="nucleotide sequence ID" value="NZ_CP022743.1"/>
</dbReference>